<dbReference type="Proteomes" id="UP000816034">
    <property type="component" value="Unassembled WGS sequence"/>
</dbReference>
<organism evidence="3 4">
    <name type="scientific">Naegleria lovaniensis</name>
    <name type="common">Amoeba</name>
    <dbReference type="NCBI Taxonomy" id="51637"/>
    <lineage>
        <taxon>Eukaryota</taxon>
        <taxon>Discoba</taxon>
        <taxon>Heterolobosea</taxon>
        <taxon>Tetramitia</taxon>
        <taxon>Eutetramitia</taxon>
        <taxon>Vahlkampfiidae</taxon>
        <taxon>Naegleria</taxon>
    </lineage>
</organism>
<feature type="region of interest" description="Disordered" evidence="1">
    <location>
        <begin position="1"/>
        <end position="33"/>
    </location>
</feature>
<dbReference type="Gene3D" id="2.60.120.920">
    <property type="match status" value="4"/>
</dbReference>
<evidence type="ECO:0000313" key="3">
    <source>
        <dbReference type="EMBL" id="KAG2383504.1"/>
    </source>
</evidence>
<keyword evidence="4" id="KW-1185">Reference proteome</keyword>
<dbReference type="InterPro" id="IPR001870">
    <property type="entry name" value="B30.2/SPRY"/>
</dbReference>
<dbReference type="InterPro" id="IPR013320">
    <property type="entry name" value="ConA-like_dom_sf"/>
</dbReference>
<dbReference type="InterPro" id="IPR050672">
    <property type="entry name" value="FBXO45-Fsn/SPSB_families"/>
</dbReference>
<dbReference type="GeneID" id="68096630"/>
<proteinExistence type="predicted"/>
<reference evidence="3 4" key="1">
    <citation type="journal article" date="2018" name="BMC Genomics">
        <title>The genome of Naegleria lovaniensis, the basis for a comparative approach to unravel pathogenicity factors of the human pathogenic amoeba N. fowleri.</title>
        <authorList>
            <person name="Liechti N."/>
            <person name="Schurch N."/>
            <person name="Bruggmann R."/>
            <person name="Wittwer M."/>
        </authorList>
    </citation>
    <scope>NUCLEOTIDE SEQUENCE [LARGE SCALE GENOMIC DNA]</scope>
    <source>
        <strain evidence="3 4">ATCC 30569</strain>
    </source>
</reference>
<feature type="domain" description="B30.2/SPRY" evidence="2">
    <location>
        <begin position="569"/>
        <end position="761"/>
    </location>
</feature>
<evidence type="ECO:0000259" key="2">
    <source>
        <dbReference type="PROSITE" id="PS50188"/>
    </source>
</evidence>
<dbReference type="AlphaFoldDB" id="A0AA88GM41"/>
<sequence length="761" mass="86168">MQSKVPPPFSSNNFMTQSGMMGQQIPPPYSQVPTYPSQFAQPQQIPQQVTSTLPQLQQPKFFYEKGEIDIANDSNLIVKKSAESYSSVFMNARLVETPSTIYAWKIKVVTLDSWIGVGVTSDSVVQGRKHAFSPYDEHGSHLLSGNGYIWSEFIEGSNKYKHVQGSSFESGDILIFELNCDKKELSIYNNKNVKKARLTDVKFPVYPSVMMHGKESVEFLGFIERNQMPSANTSPNSQFFEEFLYLNYHINEPEPKRFVKKTEASYTTIFANTPLGDEKHYGIFRWKVHIHTINSWVGVGVTGESIVKDRFHEFSPFDNHGSYLLSQNGYAWNLFIEGSTKYKSIGSKFYTGDVLTFELNCFTKELSIFKEDVKMTTFSDLQLPVYPSVVLHGLEEVEFSNFELASLTNKPTSYDNAVYYRAPKYLVQPNVFDVSNSNILRKAVVGSYSTVFVNLLIGQHQKLFRWKIKVISINSWLGVGVTGSGIVDQHKFTLSPYDQHESYLLSHNGYVWDQYMEGTNKYKQVEGSSFAVGDTIIVELNGVTKEISFYKNNITKKLATLTNVKFPVYPAIMCHGTESVEYSDFSENSTLVRSPFKAPEFVYEASHIQIVDNKIKKTSASTYTTVFVNTPLGTTYNSGIIKWKVKIISLNSWIGLGVTMRDVADDRKFSLSPYDSHGSYLLSGNGYIWNQFMEGTNKYEQLQGASFTNGDTIVIALDCDAQELTFYKSGKNIASFSNVKIPVFPSFKLHGTEQLEFSWSE</sequence>
<dbReference type="EMBL" id="PYSW02000020">
    <property type="protein sequence ID" value="KAG2383504.1"/>
    <property type="molecule type" value="Genomic_DNA"/>
</dbReference>
<evidence type="ECO:0000256" key="1">
    <source>
        <dbReference type="SAM" id="MobiDB-lite"/>
    </source>
</evidence>
<comment type="caution">
    <text evidence="3">The sequence shown here is derived from an EMBL/GenBank/DDBJ whole genome shotgun (WGS) entry which is preliminary data.</text>
</comment>
<dbReference type="InterPro" id="IPR003877">
    <property type="entry name" value="SPRY_dom"/>
</dbReference>
<dbReference type="Pfam" id="PF00622">
    <property type="entry name" value="SPRY"/>
    <property type="match status" value="3"/>
</dbReference>
<dbReference type="PROSITE" id="PS50188">
    <property type="entry name" value="B302_SPRY"/>
    <property type="match status" value="1"/>
</dbReference>
<evidence type="ECO:0000313" key="4">
    <source>
        <dbReference type="Proteomes" id="UP000816034"/>
    </source>
</evidence>
<dbReference type="RefSeq" id="XP_044549183.1">
    <property type="nucleotide sequence ID" value="XM_044693785.1"/>
</dbReference>
<dbReference type="PANTHER" id="PTHR12245:SF5">
    <property type="entry name" value="SPRY DOMAIN-CONTAINING SOCS BOX PROTEIN 3"/>
    <property type="match status" value="1"/>
</dbReference>
<accession>A0AA88GM41</accession>
<dbReference type="InterPro" id="IPR043136">
    <property type="entry name" value="B30.2/SPRY_sf"/>
</dbReference>
<feature type="compositionally biased region" description="Polar residues" evidence="1">
    <location>
        <begin position="10"/>
        <end position="21"/>
    </location>
</feature>
<dbReference type="PANTHER" id="PTHR12245">
    <property type="entry name" value="SPRY DOMAIN CONTAINING SOCS BOX PROTEIN"/>
    <property type="match status" value="1"/>
</dbReference>
<dbReference type="CDD" id="cd11709">
    <property type="entry name" value="SPRY"/>
    <property type="match status" value="1"/>
</dbReference>
<dbReference type="SUPFAM" id="SSF49899">
    <property type="entry name" value="Concanavalin A-like lectins/glucanases"/>
    <property type="match status" value="4"/>
</dbReference>
<protein>
    <recommendedName>
        <fullName evidence="2">B30.2/SPRY domain-containing protein</fullName>
    </recommendedName>
</protein>
<gene>
    <name evidence="3" type="ORF">C9374_004175</name>
</gene>
<dbReference type="SMART" id="SM00449">
    <property type="entry name" value="SPRY"/>
    <property type="match status" value="3"/>
</dbReference>
<name>A0AA88GM41_NAELO</name>